<keyword evidence="3 6" id="KW-0812">Transmembrane</keyword>
<accession>A0AA37IHI2</accession>
<proteinExistence type="predicted"/>
<dbReference type="GO" id="GO:0005886">
    <property type="term" value="C:plasma membrane"/>
    <property type="evidence" value="ECO:0007669"/>
    <property type="project" value="TreeGrafter"/>
</dbReference>
<evidence type="ECO:0000256" key="4">
    <source>
        <dbReference type="ARBA" id="ARBA00022989"/>
    </source>
</evidence>
<evidence type="ECO:0000256" key="2">
    <source>
        <dbReference type="ARBA" id="ARBA00022448"/>
    </source>
</evidence>
<evidence type="ECO:0000256" key="1">
    <source>
        <dbReference type="ARBA" id="ARBA00004141"/>
    </source>
</evidence>
<feature type="transmembrane region" description="Helical" evidence="6">
    <location>
        <begin position="189"/>
        <end position="211"/>
    </location>
</feature>
<keyword evidence="5 6" id="KW-0472">Membrane</keyword>
<feature type="transmembrane region" description="Helical" evidence="6">
    <location>
        <begin position="381"/>
        <end position="403"/>
    </location>
</feature>
<evidence type="ECO:0000313" key="9">
    <source>
        <dbReference type="Proteomes" id="UP001055111"/>
    </source>
</evidence>
<feature type="transmembrane region" description="Helical" evidence="6">
    <location>
        <begin position="120"/>
        <end position="142"/>
    </location>
</feature>
<sequence length="439" mass="48268">MTTRTTISQANIAPSTFANDTTYRKIFIRILSMLTLFLVISYIDRVNVGFAKLRMMSDLNFDDAVYGLGAGLFFITYSLLQAPSNWVIHRVGARLTVSALMIAWSLTTIGFFFIQTRWEFYILRLILGAAEAGFYPGMLLYLTYWFPSRWRGKAGAVFIMAVPLAGIIGGPLSGWLLDSFHGIKGLEGWRWMFLVEGTISLVFGIAAWFLMPNGVKDANWLSKDEKAEVESELSTELSKMQLSPYLPNGWTLLRSGLLWKMTGVIFFGAIGLNALTFWLPTLVSETGTQSPFAVGLLSTIPYLFSCLCMLLVGTSSDKHLERRFHIALPFLAAAIALALSTQFQTNLVASIVLLSVSAGGILTVLPVFWTLPSTVLTGKHLAIGIGLINMIANSAGFISPYMIGWLRVTFHSSVGAVFVLSGAMIIGAIIVLTIPKRLR</sequence>
<evidence type="ECO:0000256" key="5">
    <source>
        <dbReference type="ARBA" id="ARBA00023136"/>
    </source>
</evidence>
<dbReference type="PROSITE" id="PS50850">
    <property type="entry name" value="MFS"/>
    <property type="match status" value="1"/>
</dbReference>
<dbReference type="InterPro" id="IPR020846">
    <property type="entry name" value="MFS_dom"/>
</dbReference>
<dbReference type="RefSeq" id="WP_238216628.1">
    <property type="nucleotide sequence ID" value="NZ_BPUS01000022.1"/>
</dbReference>
<evidence type="ECO:0000256" key="3">
    <source>
        <dbReference type="ARBA" id="ARBA00022692"/>
    </source>
</evidence>
<dbReference type="SUPFAM" id="SSF103473">
    <property type="entry name" value="MFS general substrate transporter"/>
    <property type="match status" value="1"/>
</dbReference>
<feature type="transmembrane region" description="Helical" evidence="6">
    <location>
        <begin position="324"/>
        <end position="341"/>
    </location>
</feature>
<dbReference type="FunFam" id="1.20.1250.20:FF:000018">
    <property type="entry name" value="MFS transporter permease"/>
    <property type="match status" value="1"/>
</dbReference>
<dbReference type="GO" id="GO:0022857">
    <property type="term" value="F:transmembrane transporter activity"/>
    <property type="evidence" value="ECO:0007669"/>
    <property type="project" value="InterPro"/>
</dbReference>
<dbReference type="PANTHER" id="PTHR43791">
    <property type="entry name" value="PERMEASE-RELATED"/>
    <property type="match status" value="1"/>
</dbReference>
<feature type="transmembrane region" description="Helical" evidence="6">
    <location>
        <begin position="92"/>
        <end position="114"/>
    </location>
</feature>
<dbReference type="InterPro" id="IPR036259">
    <property type="entry name" value="MFS_trans_sf"/>
</dbReference>
<name>A0AA37IHI2_9BURK</name>
<reference evidence="8" key="1">
    <citation type="submission" date="2022-09" db="EMBL/GenBank/DDBJ databases">
        <title>Isolation and characterization of 3-chlorobenzoate degrading bacteria from soils in Shizuoka.</title>
        <authorList>
            <person name="Ifat A."/>
            <person name="Ogawa N."/>
            <person name="Kimbara K."/>
            <person name="Moriuchi R."/>
            <person name="Dohra H."/>
            <person name="Shintani M."/>
        </authorList>
    </citation>
    <scope>NUCLEOTIDE SEQUENCE</scope>
    <source>
        <strain evidence="8">19CS4-2</strain>
    </source>
</reference>
<comment type="subcellular location">
    <subcellularLocation>
        <location evidence="1">Membrane</location>
        <topology evidence="1">Multi-pass membrane protein</topology>
    </subcellularLocation>
</comment>
<comment type="caution">
    <text evidence="8">The sequence shown here is derived from an EMBL/GenBank/DDBJ whole genome shotgun (WGS) entry which is preliminary data.</text>
</comment>
<feature type="transmembrane region" description="Helical" evidence="6">
    <location>
        <begin position="291"/>
        <end position="312"/>
    </location>
</feature>
<feature type="domain" description="Major facilitator superfamily (MFS) profile" evidence="7">
    <location>
        <begin position="30"/>
        <end position="439"/>
    </location>
</feature>
<organism evidence="8 9">
    <name type="scientific">Caballeronia novacaledonica</name>
    <dbReference type="NCBI Taxonomy" id="1544861"/>
    <lineage>
        <taxon>Bacteria</taxon>
        <taxon>Pseudomonadati</taxon>
        <taxon>Pseudomonadota</taxon>
        <taxon>Betaproteobacteria</taxon>
        <taxon>Burkholderiales</taxon>
        <taxon>Burkholderiaceae</taxon>
        <taxon>Caballeronia</taxon>
    </lineage>
</organism>
<gene>
    <name evidence="8" type="ORF">CBA19CS42_32605</name>
</gene>
<keyword evidence="2" id="KW-0813">Transport</keyword>
<dbReference type="EMBL" id="BPUS01000022">
    <property type="protein sequence ID" value="GJH29359.1"/>
    <property type="molecule type" value="Genomic_DNA"/>
</dbReference>
<dbReference type="Pfam" id="PF07690">
    <property type="entry name" value="MFS_1"/>
    <property type="match status" value="1"/>
</dbReference>
<evidence type="ECO:0000256" key="6">
    <source>
        <dbReference type="SAM" id="Phobius"/>
    </source>
</evidence>
<protein>
    <submittedName>
        <fullName evidence="8">MFS transporter</fullName>
    </submittedName>
</protein>
<dbReference type="Gene3D" id="1.20.1250.20">
    <property type="entry name" value="MFS general substrate transporter like domains"/>
    <property type="match status" value="2"/>
</dbReference>
<feature type="transmembrane region" description="Helical" evidence="6">
    <location>
        <begin position="257"/>
        <end position="279"/>
    </location>
</feature>
<feature type="transmembrane region" description="Helical" evidence="6">
    <location>
        <begin position="415"/>
        <end position="434"/>
    </location>
</feature>
<dbReference type="Proteomes" id="UP001055111">
    <property type="component" value="Unassembled WGS sequence"/>
</dbReference>
<feature type="transmembrane region" description="Helical" evidence="6">
    <location>
        <begin position="154"/>
        <end position="177"/>
    </location>
</feature>
<dbReference type="InterPro" id="IPR011701">
    <property type="entry name" value="MFS"/>
</dbReference>
<keyword evidence="4 6" id="KW-1133">Transmembrane helix</keyword>
<dbReference type="PANTHER" id="PTHR43791:SF36">
    <property type="entry name" value="TRANSPORTER, PUTATIVE (AFU_ORTHOLOGUE AFUA_6G08340)-RELATED"/>
    <property type="match status" value="1"/>
</dbReference>
<feature type="transmembrane region" description="Helical" evidence="6">
    <location>
        <begin position="347"/>
        <end position="369"/>
    </location>
</feature>
<evidence type="ECO:0000259" key="7">
    <source>
        <dbReference type="PROSITE" id="PS50850"/>
    </source>
</evidence>
<feature type="transmembrane region" description="Helical" evidence="6">
    <location>
        <begin position="63"/>
        <end position="80"/>
    </location>
</feature>
<dbReference type="AlphaFoldDB" id="A0AA37IHI2"/>
<dbReference type="CDD" id="cd17319">
    <property type="entry name" value="MFS_ExuT_GudP_like"/>
    <property type="match status" value="1"/>
</dbReference>
<evidence type="ECO:0000313" key="8">
    <source>
        <dbReference type="EMBL" id="GJH29359.1"/>
    </source>
</evidence>
<feature type="transmembrane region" description="Helical" evidence="6">
    <location>
        <begin position="26"/>
        <end position="43"/>
    </location>
</feature>